<evidence type="ECO:0000256" key="1">
    <source>
        <dbReference type="SAM" id="SignalP"/>
    </source>
</evidence>
<feature type="chain" id="PRO_5046297865" evidence="1">
    <location>
        <begin position="31"/>
        <end position="301"/>
    </location>
</feature>
<evidence type="ECO:0000313" key="2">
    <source>
        <dbReference type="EMBL" id="BCZ85302.1"/>
    </source>
</evidence>
<keyword evidence="1" id="KW-0732">Signal</keyword>
<name>A0ABN6JZX1_9BURK</name>
<accession>A0ABN6JZX1</accession>
<evidence type="ECO:0000313" key="3">
    <source>
        <dbReference type="Proteomes" id="UP001319874"/>
    </source>
</evidence>
<feature type="signal peptide" evidence="1">
    <location>
        <begin position="1"/>
        <end position="30"/>
    </location>
</feature>
<gene>
    <name evidence="2" type="ORF">PTKU64_89770</name>
</gene>
<sequence>MQTDRRVNGTRALFRAVALGVLCVSSLACRADQASDRAAIVAQIKASAERITGKPPQERRYTAVNCVAGGVPAGSPLWNSVLADYRNLPVQDCSPTISEPAVEGGHLTGRALLLLPTAAQAAEWIVSACEAQGLNGDPLRQCATSVLKHVNSQNNLQFVIAGVITEPNEEGYLKAESADPACKKLSNANVLYSFRDGITVRLKGQPRTSLRTGVEGGCRPNQPQDLAALIETDPEKVAEFGRVAGLSRSLYSVCTHVALPADDAWRKLVRSSMVAAWSSNRYSMMDAVARAIAAPKGACHY</sequence>
<organism evidence="2 3">
    <name type="scientific">Paraburkholderia terrae</name>
    <dbReference type="NCBI Taxonomy" id="311230"/>
    <lineage>
        <taxon>Bacteria</taxon>
        <taxon>Pseudomonadati</taxon>
        <taxon>Pseudomonadota</taxon>
        <taxon>Betaproteobacteria</taxon>
        <taxon>Burkholderiales</taxon>
        <taxon>Burkholderiaceae</taxon>
        <taxon>Paraburkholderia</taxon>
    </lineage>
</organism>
<proteinExistence type="predicted"/>
<reference evidence="2 3" key="1">
    <citation type="journal article" date="2022" name="Front. Microbiol.">
        <title>Identification and characterization of a novel class of self-sufficient cytochrome P450 hydroxylase involved in cyclohexanecarboxylate degradation in Paraburkholderia terrae strain KU-64.</title>
        <authorList>
            <person name="Yamamoto T."/>
            <person name="Hasegawa Y."/>
            <person name="Iwaki H."/>
        </authorList>
    </citation>
    <scope>NUCLEOTIDE SEQUENCE [LARGE SCALE GENOMIC DNA]</scope>
    <source>
        <strain evidence="2 3">KU-64</strain>
    </source>
</reference>
<dbReference type="EMBL" id="AP024958">
    <property type="protein sequence ID" value="BCZ85302.1"/>
    <property type="molecule type" value="Genomic_DNA"/>
</dbReference>
<keyword evidence="3" id="KW-1185">Reference proteome</keyword>
<dbReference type="Proteomes" id="UP001319874">
    <property type="component" value="Chromosome 4"/>
</dbReference>
<dbReference type="PROSITE" id="PS51257">
    <property type="entry name" value="PROKAR_LIPOPROTEIN"/>
    <property type="match status" value="1"/>
</dbReference>
<protein>
    <submittedName>
        <fullName evidence="2">Uncharacterized protein</fullName>
    </submittedName>
</protein>